<feature type="transmembrane region" description="Helical" evidence="7">
    <location>
        <begin position="217"/>
        <end position="239"/>
    </location>
</feature>
<accession>A0A1L7X4L8</accession>
<feature type="transmembrane region" description="Helical" evidence="7">
    <location>
        <begin position="372"/>
        <end position="390"/>
    </location>
</feature>
<keyword evidence="10" id="KW-1185">Reference proteome</keyword>
<feature type="transmembrane region" description="Helical" evidence="7">
    <location>
        <begin position="131"/>
        <end position="151"/>
    </location>
</feature>
<protein>
    <submittedName>
        <fullName evidence="9">Related to MFS multidrug transporter</fullName>
    </submittedName>
</protein>
<keyword evidence="3 7" id="KW-0812">Transmembrane</keyword>
<keyword evidence="4 7" id="KW-1133">Transmembrane helix</keyword>
<dbReference type="CDD" id="cd17502">
    <property type="entry name" value="MFS_Azr1_MDR_like"/>
    <property type="match status" value="1"/>
</dbReference>
<dbReference type="GO" id="GO:0005886">
    <property type="term" value="C:plasma membrane"/>
    <property type="evidence" value="ECO:0007669"/>
    <property type="project" value="TreeGrafter"/>
</dbReference>
<evidence type="ECO:0000313" key="9">
    <source>
        <dbReference type="EMBL" id="CZR59969.1"/>
    </source>
</evidence>
<comment type="similarity">
    <text evidence="2">Belongs to the major facilitator superfamily. TCR/Tet family.</text>
</comment>
<feature type="transmembrane region" description="Helical" evidence="7">
    <location>
        <begin position="190"/>
        <end position="211"/>
    </location>
</feature>
<dbReference type="PROSITE" id="PS50850">
    <property type="entry name" value="MFS"/>
    <property type="match status" value="1"/>
</dbReference>
<dbReference type="PANTHER" id="PTHR23501">
    <property type="entry name" value="MAJOR FACILITATOR SUPERFAMILY"/>
    <property type="match status" value="1"/>
</dbReference>
<feature type="region of interest" description="Disordered" evidence="6">
    <location>
        <begin position="1"/>
        <end position="52"/>
    </location>
</feature>
<sequence>MSTIPLDMEKARSRETLSEDQSTIEVPAEPQMELKDGLQPTAASEPKQNPELQDPDEYISGFKLILATGVVALASFTMLLDTSIVVTAIPKITTDFHSLDDVGWYGSAYLLASSSLQPLTGKFYSQFSSKWTFLVFVGIFELGSLICGIAQSSKMLIVGRAVAGMGGSGLMNGGLTILAACAPPEKRPTLLGFLMGFAQMGILIGPLLGGALTEYATWRWCFFINLPIGALVAVAIFLIHIPDKGAGRVPLTATIRSVFTVFDIGGFLLFAPTMIMFLLALEWGGTSYAWSSATIIGLFCGAAGNFALFLWWEYKKGDGAMIPMGMIKRKIVWSSALVSFFVGGVMMISSYYLAIYFQAVRGKTPTISGVNVLPGIVTNLVFAVLSGIAVTRLGYYLPFSIFGATLNAVSCGLISTWTPTTSTATWVGYQILAGVGRGSSMQMNPIGMAIIIFAQQFGGSVWLAVASTAFSSSLKKAIGKYAPGVNPQVVIAAGAIGYREVVPAASVAGVIKSYNEAVNHNFYIAAGVAVATFVFSWGMGWKSVKAKKVQSAA</sequence>
<evidence type="ECO:0000259" key="8">
    <source>
        <dbReference type="PROSITE" id="PS50850"/>
    </source>
</evidence>
<name>A0A1L7X4L8_9HELO</name>
<dbReference type="Pfam" id="PF07690">
    <property type="entry name" value="MFS_1"/>
    <property type="match status" value="1"/>
</dbReference>
<dbReference type="Gene3D" id="1.20.1250.20">
    <property type="entry name" value="MFS general substrate transporter like domains"/>
    <property type="match status" value="1"/>
</dbReference>
<reference evidence="9 10" key="1">
    <citation type="submission" date="2016-03" db="EMBL/GenBank/DDBJ databases">
        <authorList>
            <person name="Ploux O."/>
        </authorList>
    </citation>
    <scope>NUCLEOTIDE SEQUENCE [LARGE SCALE GENOMIC DNA]</scope>
    <source>
        <strain evidence="9 10">UAMH 11012</strain>
    </source>
</reference>
<feature type="compositionally biased region" description="Basic and acidic residues" evidence="6">
    <location>
        <begin position="7"/>
        <end position="17"/>
    </location>
</feature>
<comment type="subcellular location">
    <subcellularLocation>
        <location evidence="1">Membrane</location>
        <topology evidence="1">Multi-pass membrane protein</topology>
    </subcellularLocation>
</comment>
<dbReference type="EMBL" id="FJOG01000015">
    <property type="protein sequence ID" value="CZR59969.1"/>
    <property type="molecule type" value="Genomic_DNA"/>
</dbReference>
<feature type="transmembrane region" description="Helical" evidence="7">
    <location>
        <begin position="446"/>
        <end position="465"/>
    </location>
</feature>
<keyword evidence="5 7" id="KW-0472">Membrane</keyword>
<dbReference type="Gene3D" id="1.20.1720.10">
    <property type="entry name" value="Multidrug resistance protein D"/>
    <property type="match status" value="1"/>
</dbReference>
<dbReference type="OrthoDB" id="10021397at2759"/>
<feature type="transmembrane region" description="Helical" evidence="7">
    <location>
        <begin position="287"/>
        <end position="311"/>
    </location>
</feature>
<dbReference type="PANTHER" id="PTHR23501:SF193">
    <property type="entry name" value="MULTIDRUG TRANSPORTER, PUTATIVE (AFU_ORTHOLOGUE AFUA_8G00940)-RELATED"/>
    <property type="match status" value="1"/>
</dbReference>
<evidence type="ECO:0000256" key="2">
    <source>
        <dbReference type="ARBA" id="ARBA00007520"/>
    </source>
</evidence>
<dbReference type="Proteomes" id="UP000184330">
    <property type="component" value="Unassembled WGS sequence"/>
</dbReference>
<dbReference type="InterPro" id="IPR020846">
    <property type="entry name" value="MFS_dom"/>
</dbReference>
<evidence type="ECO:0000256" key="3">
    <source>
        <dbReference type="ARBA" id="ARBA00022692"/>
    </source>
</evidence>
<feature type="transmembrane region" description="Helical" evidence="7">
    <location>
        <begin position="522"/>
        <end position="541"/>
    </location>
</feature>
<dbReference type="GO" id="GO:0022857">
    <property type="term" value="F:transmembrane transporter activity"/>
    <property type="evidence" value="ECO:0007669"/>
    <property type="project" value="InterPro"/>
</dbReference>
<proteinExistence type="inferred from homology"/>
<gene>
    <name evidence="9" type="ORF">PAC_09864</name>
</gene>
<evidence type="ECO:0000313" key="10">
    <source>
        <dbReference type="Proteomes" id="UP000184330"/>
    </source>
</evidence>
<dbReference type="AlphaFoldDB" id="A0A1L7X4L8"/>
<dbReference type="InterPro" id="IPR011701">
    <property type="entry name" value="MFS"/>
</dbReference>
<feature type="transmembrane region" description="Helical" evidence="7">
    <location>
        <begin position="157"/>
        <end position="178"/>
    </location>
</feature>
<evidence type="ECO:0000256" key="1">
    <source>
        <dbReference type="ARBA" id="ARBA00004141"/>
    </source>
</evidence>
<evidence type="ECO:0000256" key="4">
    <source>
        <dbReference type="ARBA" id="ARBA00022989"/>
    </source>
</evidence>
<feature type="transmembrane region" description="Helical" evidence="7">
    <location>
        <begin position="331"/>
        <end position="352"/>
    </location>
</feature>
<feature type="transmembrane region" description="Helical" evidence="7">
    <location>
        <begin position="260"/>
        <end position="281"/>
    </location>
</feature>
<organism evidence="9 10">
    <name type="scientific">Phialocephala subalpina</name>
    <dbReference type="NCBI Taxonomy" id="576137"/>
    <lineage>
        <taxon>Eukaryota</taxon>
        <taxon>Fungi</taxon>
        <taxon>Dikarya</taxon>
        <taxon>Ascomycota</taxon>
        <taxon>Pezizomycotina</taxon>
        <taxon>Leotiomycetes</taxon>
        <taxon>Helotiales</taxon>
        <taxon>Mollisiaceae</taxon>
        <taxon>Phialocephala</taxon>
        <taxon>Phialocephala fortinii species complex</taxon>
    </lineage>
</organism>
<feature type="transmembrane region" description="Helical" evidence="7">
    <location>
        <begin position="64"/>
        <end position="90"/>
    </location>
</feature>
<dbReference type="InterPro" id="IPR036259">
    <property type="entry name" value="MFS_trans_sf"/>
</dbReference>
<evidence type="ECO:0000256" key="5">
    <source>
        <dbReference type="ARBA" id="ARBA00023136"/>
    </source>
</evidence>
<evidence type="ECO:0000256" key="6">
    <source>
        <dbReference type="SAM" id="MobiDB-lite"/>
    </source>
</evidence>
<evidence type="ECO:0000256" key="7">
    <source>
        <dbReference type="SAM" id="Phobius"/>
    </source>
</evidence>
<dbReference type="SUPFAM" id="SSF103473">
    <property type="entry name" value="MFS general substrate transporter"/>
    <property type="match status" value="1"/>
</dbReference>
<feature type="domain" description="Major facilitator superfamily (MFS) profile" evidence="8">
    <location>
        <begin position="67"/>
        <end position="544"/>
    </location>
</feature>